<evidence type="ECO:0000256" key="1">
    <source>
        <dbReference type="ARBA" id="ARBA00004173"/>
    </source>
</evidence>
<dbReference type="PANTHER" id="PTHR35928:SF2">
    <property type="entry name" value="SMALL RIBOSOMAL SUBUNIT PROTEIN US3M"/>
    <property type="match status" value="1"/>
</dbReference>
<dbReference type="GO" id="GO:0005739">
    <property type="term" value="C:mitochondrion"/>
    <property type="evidence" value="ECO:0007669"/>
    <property type="project" value="UniProtKB-SubCell"/>
</dbReference>
<dbReference type="GO" id="GO:0006412">
    <property type="term" value="P:translation"/>
    <property type="evidence" value="ECO:0007669"/>
    <property type="project" value="InterPro"/>
</dbReference>
<evidence type="ECO:0000256" key="5">
    <source>
        <dbReference type="ARBA" id="ARBA00023274"/>
    </source>
</evidence>
<evidence type="ECO:0000313" key="9">
    <source>
        <dbReference type="EMBL" id="QGX86675.1"/>
    </source>
</evidence>
<organism evidence="9">
    <name type="scientific">Chloroidium sp. UTEX 3077</name>
    <dbReference type="NCBI Taxonomy" id="2686440"/>
    <lineage>
        <taxon>Eukaryota</taxon>
        <taxon>Viridiplantae</taxon>
        <taxon>Chlorophyta</taxon>
        <taxon>core chlorophytes</taxon>
        <taxon>Trebouxiophyceae</taxon>
        <taxon>Watanabeales</taxon>
        <taxon>Watanabeaceae</taxon>
        <taxon>Chloroidium</taxon>
    </lineage>
</organism>
<dbReference type="InterPro" id="IPR044954">
    <property type="entry name" value="Ribosomal_uS3m_plant"/>
</dbReference>
<gene>
    <name evidence="9" type="primary">rps3</name>
</gene>
<dbReference type="PANTHER" id="PTHR35928">
    <property type="entry name" value="RIBOSOMAL PROTEIN S3, MITOCHONDRIAL"/>
    <property type="match status" value="1"/>
</dbReference>
<dbReference type="GO" id="GO:0003735">
    <property type="term" value="F:structural constituent of ribosome"/>
    <property type="evidence" value="ECO:0007669"/>
    <property type="project" value="InterPro"/>
</dbReference>
<dbReference type="GO" id="GO:0005840">
    <property type="term" value="C:ribosome"/>
    <property type="evidence" value="ECO:0007669"/>
    <property type="project" value="UniProtKB-KW"/>
</dbReference>
<evidence type="ECO:0000256" key="6">
    <source>
        <dbReference type="ARBA" id="ARBA00035157"/>
    </source>
</evidence>
<dbReference type="SUPFAM" id="SSF54814">
    <property type="entry name" value="Prokaryotic type KH domain (KH-domain type II)"/>
    <property type="match status" value="1"/>
</dbReference>
<keyword evidence="3 9" id="KW-0689">Ribosomal protein</keyword>
<dbReference type="InterPro" id="IPR009019">
    <property type="entry name" value="KH_sf_prok-type"/>
</dbReference>
<evidence type="ECO:0000256" key="4">
    <source>
        <dbReference type="ARBA" id="ARBA00023128"/>
    </source>
</evidence>
<keyword evidence="5" id="KW-0687">Ribonucleoprotein</keyword>
<dbReference type="Pfam" id="PF00189">
    <property type="entry name" value="Ribosomal_S3_C"/>
    <property type="match status" value="1"/>
</dbReference>
<comment type="similarity">
    <text evidence="2">Belongs to the universal ribosomal protein uS3 family.</text>
</comment>
<geneLocation type="mitochondrion" evidence="9"/>
<keyword evidence="4 9" id="KW-0496">Mitochondrion</keyword>
<name>A0A6B9ETJ1_9CHLO</name>
<dbReference type="InterPro" id="IPR036419">
    <property type="entry name" value="Ribosomal_S3_C_sf"/>
</dbReference>
<dbReference type="EMBL" id="MN646686">
    <property type="protein sequence ID" value="QGX86675.1"/>
    <property type="molecule type" value="Genomic_DNA"/>
</dbReference>
<evidence type="ECO:0000259" key="8">
    <source>
        <dbReference type="Pfam" id="PF00189"/>
    </source>
</evidence>
<comment type="subcellular location">
    <subcellularLocation>
        <location evidence="1">Mitochondrion</location>
    </subcellularLocation>
</comment>
<accession>A0A6B9ETJ1</accession>
<protein>
    <recommendedName>
        <fullName evidence="6">Small ribosomal subunit protein uS3m</fullName>
    </recommendedName>
    <alternativeName>
        <fullName evidence="7">Ribosomal protein S3, mitochondrial</fullName>
    </alternativeName>
</protein>
<dbReference type="Gene3D" id="3.30.1140.32">
    <property type="entry name" value="Ribosomal protein S3, C-terminal domain"/>
    <property type="match status" value="1"/>
</dbReference>
<dbReference type="GO" id="GO:1990904">
    <property type="term" value="C:ribonucleoprotein complex"/>
    <property type="evidence" value="ECO:0007669"/>
    <property type="project" value="UniProtKB-KW"/>
</dbReference>
<feature type="domain" description="Small ribosomal subunit protein uS3 C-terminal" evidence="8">
    <location>
        <begin position="482"/>
        <end position="568"/>
    </location>
</feature>
<reference evidence="9" key="1">
    <citation type="submission" date="2019-11" db="EMBL/GenBank/DDBJ databases">
        <title>Complete Mitochondrial Genome of Chloroidium sp. UTEX 3077.</title>
        <authorList>
            <person name="Zhang H."/>
        </authorList>
    </citation>
    <scope>NUCLEOTIDE SEQUENCE</scope>
</reference>
<proteinExistence type="inferred from homology"/>
<dbReference type="AlphaFoldDB" id="A0A6B9ETJ1"/>
<evidence type="ECO:0000256" key="2">
    <source>
        <dbReference type="ARBA" id="ARBA00010761"/>
    </source>
</evidence>
<dbReference type="GO" id="GO:0003723">
    <property type="term" value="F:RNA binding"/>
    <property type="evidence" value="ECO:0007669"/>
    <property type="project" value="InterPro"/>
</dbReference>
<evidence type="ECO:0000256" key="7">
    <source>
        <dbReference type="ARBA" id="ARBA00035414"/>
    </source>
</evidence>
<evidence type="ECO:0000256" key="3">
    <source>
        <dbReference type="ARBA" id="ARBA00022980"/>
    </source>
</evidence>
<dbReference type="InterPro" id="IPR001351">
    <property type="entry name" value="Ribosomal_uS3_C"/>
</dbReference>
<dbReference type="SUPFAM" id="SSF54821">
    <property type="entry name" value="Ribosomal protein S3 C-terminal domain"/>
    <property type="match status" value="1"/>
</dbReference>
<sequence length="572" mass="65314">MSSIEFVKVPTSRVFFQKTKSETMSQKTNPISLRLQNSNKHFESCWYSDFFYGQVCSDEINLRAYIEGLLFQAGRSKALPSIQGQYKRYCTFLFFLDQRAERHKREFSLKLSREPAERVTLPRTKFLQSKKKTCISAWNTLLFNQVQDVLCRGRFSQEERYKYLTEKITRQEELALTQNGKQEYVYRYAIKNSFLKMSLLSGVDSTKFCNTRLTQAYNSVINPGLKPNLFKGLAVSSKGPSAIKNNLKVGLKTIPKADSYIESQDSFGASLLSFAMLRAISYTHKPLFKRTALESCSACSARRSKQNSTKQAFSRVEVQVESGLHTASKAKDIVFLKTRVVKESTGNTFSIQYGRENLFRTLVIAKCSESAQNRLSFRFVKGLEEQIRTFNISSPTDNKPKKDYNTLSPVNMLDRTESKNKSGSKTLLGCHVPQKWRAKPLGLARHTELFLNIYSGNFLYHTIQPVRAISPFQSAEFLLESIAYLLQRKSSFRQIKDDIFRELDQYQLIKGARLSCAGRLGGRSKKAQKAKTQTAQWGETSLTVFSSRLAFASRGVRTTYGKVGVKLWLCYI</sequence>